<dbReference type="AlphaFoldDB" id="A0A0N9W3V9"/>
<evidence type="ECO:0000313" key="2">
    <source>
        <dbReference type="EMBL" id="ALH95764.1"/>
    </source>
</evidence>
<dbReference type="KEGG" id="aei:AOY20_09600"/>
<gene>
    <name evidence="2" type="ORF">AOY20_09600</name>
</gene>
<reference evidence="2 3" key="1">
    <citation type="journal article" date="2015" name="Int. J. Syst. Evol. Microbiol.">
        <title>Acinetobacter equi sp. nov. isolated from horse faeces.</title>
        <authorList>
            <person name="Poppel M.T."/>
            <person name="Skiebe E."/>
            <person name="Laue M."/>
            <person name="Bergmann H."/>
            <person name="Ebersberger I."/>
            <person name="Garn T."/>
            <person name="Fruth A."/>
            <person name="Baumgardt S."/>
            <person name="Busse H.J."/>
            <person name="Wilharm G."/>
        </authorList>
    </citation>
    <scope>NUCLEOTIDE SEQUENCE [LARGE SCALE GENOMIC DNA]</scope>
    <source>
        <strain evidence="2 3">114</strain>
    </source>
</reference>
<keyword evidence="1" id="KW-1133">Transmembrane helix</keyword>
<feature type="transmembrane region" description="Helical" evidence="1">
    <location>
        <begin position="63"/>
        <end position="87"/>
    </location>
</feature>
<keyword evidence="1" id="KW-0812">Transmembrane</keyword>
<proteinExistence type="predicted"/>
<evidence type="ECO:0000256" key="1">
    <source>
        <dbReference type="SAM" id="Phobius"/>
    </source>
</evidence>
<dbReference type="Proteomes" id="UP000064939">
    <property type="component" value="Chromosome"/>
</dbReference>
<feature type="transmembrane region" description="Helical" evidence="1">
    <location>
        <begin position="6"/>
        <end position="24"/>
    </location>
</feature>
<evidence type="ECO:0000313" key="3">
    <source>
        <dbReference type="Proteomes" id="UP000064939"/>
    </source>
</evidence>
<keyword evidence="1" id="KW-0472">Membrane</keyword>
<keyword evidence="3" id="KW-1185">Reference proteome</keyword>
<accession>A0A0N9W3V9</accession>
<dbReference type="EMBL" id="CP012808">
    <property type="protein sequence ID" value="ALH95764.1"/>
    <property type="molecule type" value="Genomic_DNA"/>
</dbReference>
<organism evidence="2 3">
    <name type="scientific">Acinetobacter equi</name>
    <dbReference type="NCBI Taxonomy" id="1324350"/>
    <lineage>
        <taxon>Bacteria</taxon>
        <taxon>Pseudomonadati</taxon>
        <taxon>Pseudomonadota</taxon>
        <taxon>Gammaproteobacteria</taxon>
        <taxon>Moraxellales</taxon>
        <taxon>Moraxellaceae</taxon>
        <taxon>Acinetobacter</taxon>
    </lineage>
</organism>
<protein>
    <submittedName>
        <fullName evidence="2">Uncharacterized protein</fullName>
    </submittedName>
</protein>
<sequence>MEQQYYVLFPCSLFSLYFFGYSVLEILNINEKYPVLSYYIISGILIFQAFIAFSIFLHAPPDIIAFIKNTFLLLIFHFCIFPFLLIFNKKTPQ</sequence>
<name>A0A0N9W3V9_9GAMM</name>
<feature type="transmembrane region" description="Helical" evidence="1">
    <location>
        <begin position="36"/>
        <end position="57"/>
    </location>
</feature>